<dbReference type="Gene3D" id="1.20.1110.10">
    <property type="entry name" value="Calcium-transporting ATPase, transmembrane domain"/>
    <property type="match status" value="1"/>
</dbReference>
<reference evidence="10 11" key="1">
    <citation type="journal article" date="2014" name="Curr. Biol.">
        <title>The genome of the clonal raider ant Cerapachys biroi.</title>
        <authorList>
            <person name="Oxley P.R."/>
            <person name="Ji L."/>
            <person name="Fetter-Pruneda I."/>
            <person name="McKenzie S.K."/>
            <person name="Li C."/>
            <person name="Hu H."/>
            <person name="Zhang G."/>
            <person name="Kronauer D.J."/>
        </authorList>
    </citation>
    <scope>NUCLEOTIDE SEQUENCE [LARGE SCALE GENOMIC DNA]</scope>
</reference>
<dbReference type="Pfam" id="PF00230">
    <property type="entry name" value="MIP"/>
    <property type="match status" value="1"/>
</dbReference>
<evidence type="ECO:0000256" key="5">
    <source>
        <dbReference type="ARBA" id="ARBA00022692"/>
    </source>
</evidence>
<sequence length="475" mass="50686">MVNLKSALGTDEITDRKAGLPRALLAEFLGTLLLNFFGCGAVMTANVVAISLAFGLVVAGAIQGIGHVSGGHINPAVTFGLMVIGKVPIIRGILYVVAQCAGAIAGSAILRALSSDMMDNDFLGVVRLSRITPVQGLGVEFFLALILVLVVCGACDAAKPDSKGIAPLIIGLAVTVGHIVGVPRTGAGMNPARSLGSAVVMGAFEDHWVYWIGPILGGIAGALIYVHAIGPAKEPEVPARTYASVATEEKEFEFVRTIQVPATHGTNHLRHSICSVYLNSERSVFGIGCQELRESMLSNYLHLCFLGFLNKGLKVGNASITGESIPLIRTTNIRQTGNVMNMVFFSTNVIKGSEKGVVGDHTMTDRVANPTYVSLSPKRERSLREIDLLLGVSFFVMSVSLTLTAKRMANCLVRNLEAIETLGCTAVICSDKTGTLAQNKMIRPYDQSLFSFSLSIILQKYSYRIKASMIALQER</sequence>
<dbReference type="PANTHER" id="PTHR19139">
    <property type="entry name" value="AQUAPORIN TRANSPORTER"/>
    <property type="match status" value="1"/>
</dbReference>
<keyword evidence="5 8" id="KW-0812">Transmembrane</keyword>
<keyword evidence="11" id="KW-1185">Reference proteome</keyword>
<feature type="transmembrane region" description="Helical" evidence="9">
    <location>
        <begin position="165"/>
        <end position="187"/>
    </location>
</feature>
<evidence type="ECO:0000256" key="6">
    <source>
        <dbReference type="ARBA" id="ARBA00022989"/>
    </source>
</evidence>
<evidence type="ECO:0000256" key="7">
    <source>
        <dbReference type="ARBA" id="ARBA00023136"/>
    </source>
</evidence>
<evidence type="ECO:0000256" key="1">
    <source>
        <dbReference type="ARBA" id="ARBA00004651"/>
    </source>
</evidence>
<dbReference type="SUPFAM" id="SSF81338">
    <property type="entry name" value="Aquaporin-like"/>
    <property type="match status" value="1"/>
</dbReference>
<feature type="transmembrane region" description="Helical" evidence="9">
    <location>
        <begin position="32"/>
        <end position="59"/>
    </location>
</feature>
<keyword evidence="3 8" id="KW-0813">Transport</keyword>
<comment type="similarity">
    <text evidence="2 8">Belongs to the MIP/aquaporin (TC 1.A.8) family.</text>
</comment>
<dbReference type="InterPro" id="IPR023214">
    <property type="entry name" value="HAD_sf"/>
</dbReference>
<dbReference type="CDD" id="cd00333">
    <property type="entry name" value="MIP"/>
    <property type="match status" value="1"/>
</dbReference>
<dbReference type="NCBIfam" id="TIGR00861">
    <property type="entry name" value="MIP"/>
    <property type="match status" value="1"/>
</dbReference>
<dbReference type="InterPro" id="IPR034294">
    <property type="entry name" value="Aquaporin_transptr"/>
</dbReference>
<dbReference type="Gene3D" id="3.40.50.1000">
    <property type="entry name" value="HAD superfamily/HAD-like"/>
    <property type="match status" value="1"/>
</dbReference>
<feature type="transmembrane region" description="Helical" evidence="9">
    <location>
        <begin position="386"/>
        <end position="405"/>
    </location>
</feature>
<accession>A0A026WD53</accession>
<dbReference type="AlphaFoldDB" id="A0A026WD53"/>
<dbReference type="GO" id="GO:0005886">
    <property type="term" value="C:plasma membrane"/>
    <property type="evidence" value="ECO:0007669"/>
    <property type="project" value="UniProtKB-SubCell"/>
</dbReference>
<dbReference type="STRING" id="2015173.A0A026WD53"/>
<dbReference type="GO" id="GO:0015267">
    <property type="term" value="F:channel activity"/>
    <property type="evidence" value="ECO:0007669"/>
    <property type="project" value="InterPro"/>
</dbReference>
<organism evidence="10 11">
    <name type="scientific">Ooceraea biroi</name>
    <name type="common">Clonal raider ant</name>
    <name type="synonym">Cerapachys biroi</name>
    <dbReference type="NCBI Taxonomy" id="2015173"/>
    <lineage>
        <taxon>Eukaryota</taxon>
        <taxon>Metazoa</taxon>
        <taxon>Ecdysozoa</taxon>
        <taxon>Arthropoda</taxon>
        <taxon>Hexapoda</taxon>
        <taxon>Insecta</taxon>
        <taxon>Pterygota</taxon>
        <taxon>Neoptera</taxon>
        <taxon>Endopterygota</taxon>
        <taxon>Hymenoptera</taxon>
        <taxon>Apocrita</taxon>
        <taxon>Aculeata</taxon>
        <taxon>Formicoidea</taxon>
        <taxon>Formicidae</taxon>
        <taxon>Dorylinae</taxon>
        <taxon>Ooceraea</taxon>
    </lineage>
</organism>
<evidence type="ECO:0000256" key="8">
    <source>
        <dbReference type="RuleBase" id="RU000477"/>
    </source>
</evidence>
<keyword evidence="6 9" id="KW-1133">Transmembrane helix</keyword>
<proteinExistence type="inferred from homology"/>
<keyword evidence="4" id="KW-1003">Cell membrane</keyword>
<dbReference type="Gene3D" id="1.20.1080.10">
    <property type="entry name" value="Glycerol uptake facilitator protein"/>
    <property type="match status" value="1"/>
</dbReference>
<gene>
    <name evidence="10" type="ORF">X777_05841</name>
</gene>
<dbReference type="PROSITE" id="PS00221">
    <property type="entry name" value="MIP"/>
    <property type="match status" value="1"/>
</dbReference>
<feature type="transmembrane region" description="Helical" evidence="9">
    <location>
        <begin position="92"/>
        <end position="114"/>
    </location>
</feature>
<evidence type="ECO:0000256" key="4">
    <source>
        <dbReference type="ARBA" id="ARBA00022475"/>
    </source>
</evidence>
<dbReference type="PANTHER" id="PTHR19139:SF199">
    <property type="entry name" value="MIP17260P"/>
    <property type="match status" value="1"/>
</dbReference>
<keyword evidence="7 9" id="KW-0472">Membrane</keyword>
<evidence type="ECO:0000256" key="9">
    <source>
        <dbReference type="SAM" id="Phobius"/>
    </source>
</evidence>
<dbReference type="EMBL" id="KK107260">
    <property type="protein sequence ID" value="EZA53992.1"/>
    <property type="molecule type" value="Genomic_DNA"/>
</dbReference>
<dbReference type="Gene3D" id="2.70.150.10">
    <property type="entry name" value="Calcium-transporting ATPase, cytoplasmic transduction domain A"/>
    <property type="match status" value="1"/>
</dbReference>
<dbReference type="InterPro" id="IPR023271">
    <property type="entry name" value="Aquaporin-like"/>
</dbReference>
<dbReference type="Proteomes" id="UP000053097">
    <property type="component" value="Unassembled WGS sequence"/>
</dbReference>
<dbReference type="InterPro" id="IPR000425">
    <property type="entry name" value="MIP"/>
</dbReference>
<evidence type="ECO:0000256" key="3">
    <source>
        <dbReference type="ARBA" id="ARBA00022448"/>
    </source>
</evidence>
<protein>
    <submittedName>
        <fullName evidence="10">Aquaporin AQPAe.a</fullName>
    </submittedName>
</protein>
<dbReference type="PRINTS" id="PR00783">
    <property type="entry name" value="MINTRINSICP"/>
</dbReference>
<dbReference type="OrthoDB" id="3222at2759"/>
<dbReference type="InterPro" id="IPR022357">
    <property type="entry name" value="MIP_CS"/>
</dbReference>
<feature type="transmembrane region" description="Helical" evidence="9">
    <location>
        <begin position="134"/>
        <end position="153"/>
    </location>
</feature>
<evidence type="ECO:0000256" key="2">
    <source>
        <dbReference type="ARBA" id="ARBA00006175"/>
    </source>
</evidence>
<comment type="subcellular location">
    <subcellularLocation>
        <location evidence="1">Cell membrane</location>
        <topology evidence="1">Multi-pass membrane protein</topology>
    </subcellularLocation>
</comment>
<evidence type="ECO:0000313" key="11">
    <source>
        <dbReference type="Proteomes" id="UP000053097"/>
    </source>
</evidence>
<feature type="transmembrane region" description="Helical" evidence="9">
    <location>
        <begin position="207"/>
        <end position="226"/>
    </location>
</feature>
<name>A0A026WD53_OOCBI</name>
<evidence type="ECO:0000313" key="10">
    <source>
        <dbReference type="EMBL" id="EZA53992.1"/>
    </source>
</evidence>